<dbReference type="EMBL" id="JACHFD010000020">
    <property type="protein sequence ID" value="MBB5353142.1"/>
    <property type="molecule type" value="Genomic_DNA"/>
</dbReference>
<evidence type="ECO:0000313" key="3">
    <source>
        <dbReference type="Proteomes" id="UP000557717"/>
    </source>
</evidence>
<proteinExistence type="predicted"/>
<protein>
    <recommendedName>
        <fullName evidence="4">Alpha/beta hydrolase</fullName>
    </recommendedName>
</protein>
<evidence type="ECO:0000313" key="2">
    <source>
        <dbReference type="EMBL" id="MBB5353142.1"/>
    </source>
</evidence>
<dbReference type="RefSeq" id="WP_184020729.1">
    <property type="nucleotide sequence ID" value="NZ_JACHFD010000020.1"/>
</dbReference>
<evidence type="ECO:0000256" key="1">
    <source>
        <dbReference type="SAM" id="MobiDB-lite"/>
    </source>
</evidence>
<sequence length="725" mass="81418">MIDVTMGKQKLSRHQDFPEQPPAGWGAWDLPALEAVRGSFHFHSREVTVPDGGNGEEMSYLKYWGTDATKKVWVLLNRRLIEDLEVPFLKIATKASTLDYQNEGTWFEGAINEATKVTLGDPEVVKLTVRAGENVSETGVVLDPLEANEGTFENEMRYDVDLLPVDLAVDANRDGEVEFGIDQTSSATPYRFWINNDDDSEEDEEEYGEDSQPDHVDGIIPSQRDLEDFARIQLMVGGFHEQLKSGEIQLTMKFKEGTVEGNPALNLWLHLDEDGDRDYLLDEQIAARHLVLGNPGRVTASSGYTFLPSFWTGEANPNYPEITSGNPYRYLLFEGASIGKGELVLEFKKGNEVLGEGCSCWINLLDVRNMYQRAKITPDDPDAFTEPSDFVGDPFNPTVTPPVPQIGWVWDPNGKPFIEDPEEEKQYLVFVYGWRMTYTGSQKYAESMFKRLWQTGYKGRFAFVRWPTYSEDTNGWTDGLFTYNISDYRAWLSGKGVAAFVNSLPSEYTRNIAAHSMGNVVASSALREEMAVDNYALLHAAIPAMCFDGNSSLYKFDRETPDGDSDPITKSFGFREKISQTNGAKLINFYLEGDSALTGKINVPLVGEVGGWEDNNKSYKPETWGLTGYKYDPDRSNGTKIYIDFLTEFGRHLRLFPESAAYATASRTKAVGAEGRTAGVISDKINMGAKYGFGSTHSAEYLWRIQKTDQFYHDLMEKFGLNPIP</sequence>
<reference evidence="2 3" key="1">
    <citation type="submission" date="2020-08" db="EMBL/GenBank/DDBJ databases">
        <title>Genomic Encyclopedia of Type Strains, Phase IV (KMG-IV): sequencing the most valuable type-strain genomes for metagenomic binning, comparative biology and taxonomic classification.</title>
        <authorList>
            <person name="Goeker M."/>
        </authorList>
    </citation>
    <scope>NUCLEOTIDE SEQUENCE [LARGE SCALE GENOMIC DNA]</scope>
    <source>
        <strain evidence="2 3">YC6886</strain>
    </source>
</reference>
<gene>
    <name evidence="2" type="ORF">HNR46_003395</name>
</gene>
<dbReference type="Proteomes" id="UP000557717">
    <property type="component" value="Unassembled WGS sequence"/>
</dbReference>
<dbReference type="Pfam" id="PF05990">
    <property type="entry name" value="DUF900"/>
    <property type="match status" value="1"/>
</dbReference>
<dbReference type="AlphaFoldDB" id="A0A840V599"/>
<feature type="region of interest" description="Disordered" evidence="1">
    <location>
        <begin position="195"/>
        <end position="218"/>
    </location>
</feature>
<accession>A0A840V599</accession>
<feature type="compositionally biased region" description="Acidic residues" evidence="1">
    <location>
        <begin position="196"/>
        <end position="211"/>
    </location>
</feature>
<keyword evidence="3" id="KW-1185">Reference proteome</keyword>
<comment type="caution">
    <text evidence="2">The sequence shown here is derived from an EMBL/GenBank/DDBJ whole genome shotgun (WGS) entry which is preliminary data.</text>
</comment>
<name>A0A840V599_9BACT</name>
<evidence type="ECO:0008006" key="4">
    <source>
        <dbReference type="Google" id="ProtNLM"/>
    </source>
</evidence>
<dbReference type="InterPro" id="IPR010297">
    <property type="entry name" value="DUF900_hydrolase"/>
</dbReference>
<organism evidence="2 3">
    <name type="scientific">Haloferula luteola</name>
    <dbReference type="NCBI Taxonomy" id="595692"/>
    <lineage>
        <taxon>Bacteria</taxon>
        <taxon>Pseudomonadati</taxon>
        <taxon>Verrucomicrobiota</taxon>
        <taxon>Verrucomicrobiia</taxon>
        <taxon>Verrucomicrobiales</taxon>
        <taxon>Verrucomicrobiaceae</taxon>
        <taxon>Haloferula</taxon>
    </lineage>
</organism>